<evidence type="ECO:0000256" key="2">
    <source>
        <dbReference type="SAM" id="Phobius"/>
    </source>
</evidence>
<gene>
    <name evidence="3" type="ORF">BCF46_3882</name>
</gene>
<feature type="coiled-coil region" evidence="1">
    <location>
        <begin position="318"/>
        <end position="345"/>
    </location>
</feature>
<feature type="transmembrane region" description="Helical" evidence="2">
    <location>
        <begin position="414"/>
        <end position="434"/>
    </location>
</feature>
<keyword evidence="2" id="KW-0812">Transmembrane</keyword>
<keyword evidence="4" id="KW-1185">Reference proteome</keyword>
<protein>
    <submittedName>
        <fullName evidence="3">Polysaccharide chain length determinant protein (PEP-CTERM system associated)</fullName>
    </submittedName>
</protein>
<reference evidence="3 4" key="1">
    <citation type="submission" date="2018-10" db="EMBL/GenBank/DDBJ databases">
        <title>Genomic Encyclopedia of Archaeal and Bacterial Type Strains, Phase II (KMG-II): from individual species to whole genera.</title>
        <authorList>
            <person name="Goeker M."/>
        </authorList>
    </citation>
    <scope>NUCLEOTIDE SEQUENCE [LARGE SCALE GENOMIC DNA]</scope>
    <source>
        <strain evidence="3 4">DSM 29466</strain>
    </source>
</reference>
<feature type="coiled-coil region" evidence="1">
    <location>
        <begin position="209"/>
        <end position="236"/>
    </location>
</feature>
<comment type="caution">
    <text evidence="3">The sequence shown here is derived from an EMBL/GenBank/DDBJ whole genome shotgun (WGS) entry which is preliminary data.</text>
</comment>
<evidence type="ECO:0000313" key="3">
    <source>
        <dbReference type="EMBL" id="RLJ36192.1"/>
    </source>
</evidence>
<feature type="transmembrane region" description="Helical" evidence="2">
    <location>
        <begin position="476"/>
        <end position="493"/>
    </location>
</feature>
<keyword evidence="2" id="KW-1133">Transmembrane helix</keyword>
<evidence type="ECO:0000256" key="1">
    <source>
        <dbReference type="SAM" id="Coils"/>
    </source>
</evidence>
<accession>A0A497UZC5</accession>
<name>A0A497UZC5_9RHOB</name>
<dbReference type="PANTHER" id="PTHR32309">
    <property type="entry name" value="TYROSINE-PROTEIN KINASE"/>
    <property type="match status" value="1"/>
</dbReference>
<dbReference type="InterPro" id="IPR050445">
    <property type="entry name" value="Bact_polysacc_biosynth/exp"/>
</dbReference>
<proteinExistence type="predicted"/>
<sequence length="512" mass="56423">MISDFKFYLKLLSRRLPVMVLLFLMVAIAGAVIAFRLPTLYQTKATLLVESAQISDDLVRSTVQVNASEQLEVIQQRLMTRANLIDIANQVNVFPNAAELSPDQIVGAMRAATKIRRTSGRDKATLMSISFEGRSPRKVAEVVNRYVSIVLETNSAFRTRSAEGTLSFFEQEVNTLSENLDIQSSKIVSFKAENAEALPENLDYRLGRQSLLQERLSRAERDLEGLEAQRATIQRVFETTGTIEAPRFAKLTPAQEQLRNLEGQLRVALSVYSENNPKIKNLRAQITALTAEVAAQVPQAGDGTSSENPQVTALDLSLAELDSRISTLRQEITDTDTELNSLQDTIDRTPANGIALGAMERDLQNIQALYSGAVNRLAQARMSERVELSGSGERISVLEAASVPTQPSSPNRPAIVAMGIAAGLGLAAGLFLLLEFINQTIRRPADIVKGLQITPLATVPRIESLAHRRWRRVNQVLLLVIIVVGVPAALWAIDTYYLPLDLLFEKIKDKLV</sequence>
<dbReference type="RefSeq" id="WP_121028278.1">
    <property type="nucleotide sequence ID" value="NZ_RCCE01000010.1"/>
</dbReference>
<dbReference type="AlphaFoldDB" id="A0A497UZC5"/>
<dbReference type="PANTHER" id="PTHR32309:SF13">
    <property type="entry name" value="FERRIC ENTEROBACTIN TRANSPORT PROTEIN FEPE"/>
    <property type="match status" value="1"/>
</dbReference>
<organism evidence="3 4">
    <name type="scientific">Litoreibacter meonggei</name>
    <dbReference type="NCBI Taxonomy" id="1049199"/>
    <lineage>
        <taxon>Bacteria</taxon>
        <taxon>Pseudomonadati</taxon>
        <taxon>Pseudomonadota</taxon>
        <taxon>Alphaproteobacteria</taxon>
        <taxon>Rhodobacterales</taxon>
        <taxon>Roseobacteraceae</taxon>
        <taxon>Litoreibacter</taxon>
    </lineage>
</organism>
<dbReference type="Proteomes" id="UP000269157">
    <property type="component" value="Unassembled WGS sequence"/>
</dbReference>
<dbReference type="OrthoDB" id="8114194at2"/>
<dbReference type="EMBL" id="RCCE01000010">
    <property type="protein sequence ID" value="RLJ36192.1"/>
    <property type="molecule type" value="Genomic_DNA"/>
</dbReference>
<evidence type="ECO:0000313" key="4">
    <source>
        <dbReference type="Proteomes" id="UP000269157"/>
    </source>
</evidence>
<dbReference type="GO" id="GO:0004713">
    <property type="term" value="F:protein tyrosine kinase activity"/>
    <property type="evidence" value="ECO:0007669"/>
    <property type="project" value="TreeGrafter"/>
</dbReference>
<dbReference type="Gene3D" id="1.10.287.1490">
    <property type="match status" value="1"/>
</dbReference>
<dbReference type="GO" id="GO:0005886">
    <property type="term" value="C:plasma membrane"/>
    <property type="evidence" value="ECO:0007669"/>
    <property type="project" value="TreeGrafter"/>
</dbReference>
<keyword evidence="2" id="KW-0472">Membrane</keyword>
<keyword evidence="1" id="KW-0175">Coiled coil</keyword>